<evidence type="ECO:0000256" key="4">
    <source>
        <dbReference type="SAM" id="MobiDB-lite"/>
    </source>
</evidence>
<dbReference type="GeneID" id="119739854"/>
<evidence type="ECO:0000256" key="3">
    <source>
        <dbReference type="RuleBase" id="RU004514"/>
    </source>
</evidence>
<dbReference type="OMA" id="PLEWHMI"/>
<dbReference type="FunFam" id="3.20.20.10:FF:000007">
    <property type="entry name" value="Pyridoxal phosphate homeostasis protein"/>
    <property type="match status" value="1"/>
</dbReference>
<dbReference type="PROSITE" id="PS01211">
    <property type="entry name" value="UPF0001"/>
    <property type="match status" value="1"/>
</dbReference>
<protein>
    <recommendedName>
        <fullName evidence="2">Pyridoxal phosphate homeostasis protein</fullName>
        <shortName evidence="2">PLP homeostasis protein</shortName>
    </recommendedName>
</protein>
<feature type="compositionally biased region" description="Basic and acidic residues" evidence="4">
    <location>
        <begin position="270"/>
        <end position="292"/>
    </location>
</feature>
<dbReference type="Gene3D" id="3.20.20.10">
    <property type="entry name" value="Alanine racemase"/>
    <property type="match status" value="1"/>
</dbReference>
<feature type="domain" description="Alanine racemase N-terminal" evidence="5">
    <location>
        <begin position="33"/>
        <end position="257"/>
    </location>
</feature>
<feature type="modified residue" description="N6-(pyridoxal phosphate)lysine" evidence="2">
    <location>
        <position position="54"/>
    </location>
</feature>
<dbReference type="CDD" id="cd06822">
    <property type="entry name" value="PLPDE_III_YBL036c_euk"/>
    <property type="match status" value="1"/>
</dbReference>
<dbReference type="InterPro" id="IPR001608">
    <property type="entry name" value="Ala_racemase_N"/>
</dbReference>
<dbReference type="PANTHER" id="PTHR10146:SF14">
    <property type="entry name" value="PYRIDOXAL PHOSPHATE HOMEOSTASIS PROTEIN"/>
    <property type="match status" value="1"/>
</dbReference>
<sequence>MQRVFNAVMATESEFGQIGRALQVVLQRTEAAWQSRNENVSRESPNLRLVAVTKTKPKEMVLEAYKHGQKNFGENYVQELVEKSNDEELLKACNEIRWHFIGHLQTNKVKKVLESPNLYMVETVDSLKLANELNKTWQKLAKGRRLKVMVQINTSGEEQKHGVSPSECCDLYDHVRQNCSALDVVGIMTIGAFDHDLSKGPNPDFQTLIQCREAICSKFGLAKEAIELSMGMSNDFEHAIEVGSTNIRVGSTIFGARNYKPKVEVAQQDPVEKASKEQAPSERHGESSHQDHISGMANLAL</sequence>
<reference evidence="6" key="1">
    <citation type="submission" date="2022-11" db="UniProtKB">
        <authorList>
            <consortium name="EnsemblMetazoa"/>
        </authorList>
    </citation>
    <scope>IDENTIFICATION</scope>
</reference>
<comment type="similarity">
    <text evidence="2 3">Belongs to the pyridoxal phosphate-binding protein YggS/PROSC family.</text>
</comment>
<name>A0A914B3K7_PATMI</name>
<keyword evidence="7" id="KW-1185">Reference proteome</keyword>
<dbReference type="Proteomes" id="UP000887568">
    <property type="component" value="Unplaced"/>
</dbReference>
<dbReference type="Pfam" id="PF01168">
    <property type="entry name" value="Ala_racemase_N"/>
    <property type="match status" value="1"/>
</dbReference>
<feature type="region of interest" description="Disordered" evidence="4">
    <location>
        <begin position="264"/>
        <end position="301"/>
    </location>
</feature>
<organism evidence="6 7">
    <name type="scientific">Patiria miniata</name>
    <name type="common">Bat star</name>
    <name type="synonym">Asterina miniata</name>
    <dbReference type="NCBI Taxonomy" id="46514"/>
    <lineage>
        <taxon>Eukaryota</taxon>
        <taxon>Metazoa</taxon>
        <taxon>Echinodermata</taxon>
        <taxon>Eleutherozoa</taxon>
        <taxon>Asterozoa</taxon>
        <taxon>Asteroidea</taxon>
        <taxon>Valvatacea</taxon>
        <taxon>Valvatida</taxon>
        <taxon>Asterinidae</taxon>
        <taxon>Patiria</taxon>
    </lineage>
</organism>
<evidence type="ECO:0000259" key="5">
    <source>
        <dbReference type="Pfam" id="PF01168"/>
    </source>
</evidence>
<dbReference type="OrthoDB" id="10264196at2759"/>
<evidence type="ECO:0000313" key="7">
    <source>
        <dbReference type="Proteomes" id="UP000887568"/>
    </source>
</evidence>
<dbReference type="EnsemblMetazoa" id="XM_038214963.1">
    <property type="protein sequence ID" value="XP_038070891.1"/>
    <property type="gene ID" value="LOC119739854"/>
</dbReference>
<dbReference type="InterPro" id="IPR029066">
    <property type="entry name" value="PLP-binding_barrel"/>
</dbReference>
<dbReference type="NCBIfam" id="TIGR00044">
    <property type="entry name" value="YggS family pyridoxal phosphate-dependent enzyme"/>
    <property type="match status" value="1"/>
</dbReference>
<evidence type="ECO:0000256" key="1">
    <source>
        <dbReference type="ARBA" id="ARBA00022898"/>
    </source>
</evidence>
<dbReference type="InterPro" id="IPR011078">
    <property type="entry name" value="PyrdxlP_homeostasis"/>
</dbReference>
<evidence type="ECO:0000313" key="6">
    <source>
        <dbReference type="EnsemblMetazoa" id="XP_038070891.1"/>
    </source>
</evidence>
<dbReference type="GO" id="GO:0030170">
    <property type="term" value="F:pyridoxal phosphate binding"/>
    <property type="evidence" value="ECO:0007669"/>
    <property type="project" value="UniProtKB-UniRule"/>
</dbReference>
<dbReference type="AlphaFoldDB" id="A0A914B3K7"/>
<comment type="function">
    <text evidence="2">Pyridoxal 5'-phosphate (PLP)-binding protein, which may be involved in intracellular homeostatic regulation of pyridoxal 5'-phosphate (PLP), the active form of vitamin B6.</text>
</comment>
<evidence type="ECO:0000256" key="2">
    <source>
        <dbReference type="HAMAP-Rule" id="MF_03225"/>
    </source>
</evidence>
<accession>A0A914B3K7</accession>
<dbReference type="SUPFAM" id="SSF51419">
    <property type="entry name" value="PLP-binding barrel"/>
    <property type="match status" value="1"/>
</dbReference>
<dbReference type="HAMAP" id="MF_02087">
    <property type="entry name" value="PLP_homeostasis"/>
    <property type="match status" value="1"/>
</dbReference>
<proteinExistence type="inferred from homology"/>
<dbReference type="RefSeq" id="XP_038070891.1">
    <property type="nucleotide sequence ID" value="XM_038214963.1"/>
</dbReference>
<dbReference type="PANTHER" id="PTHR10146">
    <property type="entry name" value="PROLINE SYNTHETASE CO-TRANSCRIBED BACTERIAL HOMOLOG PROTEIN"/>
    <property type="match status" value="1"/>
</dbReference>
<keyword evidence="1 2" id="KW-0663">Pyridoxal phosphate</keyword>